<name>A0A447U2G1_SALET</name>
<dbReference type="EMBL" id="LR134190">
    <property type="protein sequence ID" value="VEB58936.1"/>
    <property type="molecule type" value="Genomic_DNA"/>
</dbReference>
<reference evidence="1 2" key="1">
    <citation type="submission" date="2018-12" db="EMBL/GenBank/DDBJ databases">
        <authorList>
            <consortium name="Pathogen Informatics"/>
        </authorList>
    </citation>
    <scope>NUCLEOTIDE SEQUENCE [LARGE SCALE GENOMIC DNA]</scope>
    <source>
        <strain evidence="1 2">NCTC6754</strain>
    </source>
</reference>
<dbReference type="AlphaFoldDB" id="A0A447U2G1"/>
<accession>A0A447U2G1</accession>
<evidence type="ECO:0000313" key="1">
    <source>
        <dbReference type="EMBL" id="VEB58936.1"/>
    </source>
</evidence>
<gene>
    <name evidence="1" type="ORF">NCTC6754_05667</name>
</gene>
<evidence type="ECO:0000313" key="2">
    <source>
        <dbReference type="Proteomes" id="UP000269208"/>
    </source>
</evidence>
<dbReference type="Proteomes" id="UP000269208">
    <property type="component" value="Chromosome"/>
</dbReference>
<sequence>MATTKSRGQCIPRSKRLPITPVAQTNKNAMVKVRLRGHNRPTAKSAQLAAEHGVSGRETQSPVSFCQC</sequence>
<proteinExistence type="predicted"/>
<organism evidence="1 2">
    <name type="scientific">Salmonella enterica I</name>
    <dbReference type="NCBI Taxonomy" id="59201"/>
    <lineage>
        <taxon>Bacteria</taxon>
        <taxon>Pseudomonadati</taxon>
        <taxon>Pseudomonadota</taxon>
        <taxon>Gammaproteobacteria</taxon>
        <taxon>Enterobacterales</taxon>
        <taxon>Enterobacteriaceae</taxon>
        <taxon>Salmonella</taxon>
    </lineage>
</organism>
<protein>
    <submittedName>
        <fullName evidence="1">Uncharacterized protein</fullName>
    </submittedName>
</protein>